<evidence type="ECO:0008006" key="4">
    <source>
        <dbReference type="Google" id="ProtNLM"/>
    </source>
</evidence>
<protein>
    <recommendedName>
        <fullName evidence="4">DUF4352 domain-containing protein</fullName>
    </recommendedName>
</protein>
<organism evidence="2 3">
    <name type="scientific">Actinomadura luzonensis</name>
    <dbReference type="NCBI Taxonomy" id="2805427"/>
    <lineage>
        <taxon>Bacteria</taxon>
        <taxon>Bacillati</taxon>
        <taxon>Actinomycetota</taxon>
        <taxon>Actinomycetes</taxon>
        <taxon>Streptosporangiales</taxon>
        <taxon>Thermomonosporaceae</taxon>
        <taxon>Actinomadura</taxon>
    </lineage>
</organism>
<feature type="compositionally biased region" description="Low complexity" evidence="1">
    <location>
        <begin position="34"/>
        <end position="71"/>
    </location>
</feature>
<dbReference type="RefSeq" id="WP_242374698.1">
    <property type="nucleotide sequence ID" value="NZ_JAKRKC020000003.1"/>
</dbReference>
<dbReference type="EMBL" id="JAKRKC020000003">
    <property type="protein sequence ID" value="MCK2221056.1"/>
    <property type="molecule type" value="Genomic_DNA"/>
</dbReference>
<feature type="region of interest" description="Disordered" evidence="1">
    <location>
        <begin position="17"/>
        <end position="72"/>
    </location>
</feature>
<keyword evidence="3" id="KW-1185">Reference proteome</keyword>
<evidence type="ECO:0000313" key="2">
    <source>
        <dbReference type="EMBL" id="MCK2221056.1"/>
    </source>
</evidence>
<name>A0ABT0GAF2_9ACTN</name>
<proteinExistence type="predicted"/>
<sequence>MRKTIALAAAAAALAGCGMMPGAPQSGGGEERQSQPVPASTTAAAPTQKASEQPSQQPAEQPAQQSAPPQQGGVIATREAKVGGGDVYGEARVDVTGLKRQGRTATLTWTITALDGRVNVHNGFGSGPLDFTVSAVALIDPVNAKRYRVARNGTEQGAACVCSGTQGQFLEKGEASSLYAVFAAPPADVTKINVEMPMIGVLTDVPIS</sequence>
<dbReference type="PROSITE" id="PS51257">
    <property type="entry name" value="PROKAR_LIPOPROTEIN"/>
    <property type="match status" value="1"/>
</dbReference>
<evidence type="ECO:0000313" key="3">
    <source>
        <dbReference type="Proteomes" id="UP001317259"/>
    </source>
</evidence>
<dbReference type="Proteomes" id="UP001317259">
    <property type="component" value="Unassembled WGS sequence"/>
</dbReference>
<evidence type="ECO:0000256" key="1">
    <source>
        <dbReference type="SAM" id="MobiDB-lite"/>
    </source>
</evidence>
<accession>A0ABT0GAF2</accession>
<gene>
    <name evidence="2" type="ORF">MF672_045725</name>
</gene>
<comment type="caution">
    <text evidence="2">The sequence shown here is derived from an EMBL/GenBank/DDBJ whole genome shotgun (WGS) entry which is preliminary data.</text>
</comment>
<reference evidence="2 3" key="1">
    <citation type="submission" date="2022-04" db="EMBL/GenBank/DDBJ databases">
        <title>Genome draft of Actinomadura sp. ATCC 31491.</title>
        <authorList>
            <person name="Shi X."/>
            <person name="Du Y."/>
        </authorList>
    </citation>
    <scope>NUCLEOTIDE SEQUENCE [LARGE SCALE GENOMIC DNA]</scope>
    <source>
        <strain evidence="2 3">ATCC 31491</strain>
    </source>
</reference>